<keyword evidence="5" id="KW-0732">Signal</keyword>
<dbReference type="EMBL" id="MSCM01000002">
    <property type="protein sequence ID" value="PQJ77375.1"/>
    <property type="molecule type" value="Genomic_DNA"/>
</dbReference>
<keyword evidence="8 14" id="KW-0675">Receptor</keyword>
<reference evidence="14 15" key="1">
    <citation type="submission" date="2016-12" db="EMBL/GenBank/DDBJ databases">
        <title>Trade-off between light-utilization and light-protection in marine flavobacteria.</title>
        <authorList>
            <person name="Kumagai Y."/>
            <person name="Yoshizawa S."/>
            <person name="Kogure K."/>
            <person name="Iwasaki W."/>
        </authorList>
    </citation>
    <scope>NUCLEOTIDE SEQUENCE [LARGE SCALE GENOMIC DNA]</scope>
    <source>
        <strain evidence="14 15">ATCC 43844</strain>
    </source>
</reference>
<comment type="caution">
    <text evidence="14">The sequence shown here is derived from an EMBL/GenBank/DDBJ whole genome shotgun (WGS) entry which is preliminary data.</text>
</comment>
<dbReference type="PROSITE" id="PS52016">
    <property type="entry name" value="TONB_DEPENDENT_REC_3"/>
    <property type="match status" value="1"/>
</dbReference>
<dbReference type="OrthoDB" id="9764669at2"/>
<evidence type="ECO:0000256" key="11">
    <source>
        <dbReference type="RuleBase" id="RU003357"/>
    </source>
</evidence>
<dbReference type="SUPFAM" id="SSF56935">
    <property type="entry name" value="Porins"/>
    <property type="match status" value="1"/>
</dbReference>
<dbReference type="Proteomes" id="UP000239068">
    <property type="component" value="Unassembled WGS sequence"/>
</dbReference>
<organism evidence="14 15">
    <name type="scientific">Polaribacter glomeratus</name>
    <dbReference type="NCBI Taxonomy" id="102"/>
    <lineage>
        <taxon>Bacteria</taxon>
        <taxon>Pseudomonadati</taxon>
        <taxon>Bacteroidota</taxon>
        <taxon>Flavobacteriia</taxon>
        <taxon>Flavobacteriales</taxon>
        <taxon>Flavobacteriaceae</taxon>
    </lineage>
</organism>
<keyword evidence="9 10" id="KW-0998">Cell outer membrane</keyword>
<evidence type="ECO:0000313" key="14">
    <source>
        <dbReference type="EMBL" id="PQJ77375.1"/>
    </source>
</evidence>
<evidence type="ECO:0000256" key="3">
    <source>
        <dbReference type="ARBA" id="ARBA00022452"/>
    </source>
</evidence>
<dbReference type="Gene3D" id="2.170.130.10">
    <property type="entry name" value="TonB-dependent receptor, plug domain"/>
    <property type="match status" value="1"/>
</dbReference>
<keyword evidence="2 10" id="KW-0813">Transport</keyword>
<evidence type="ECO:0000313" key="15">
    <source>
        <dbReference type="Proteomes" id="UP000239068"/>
    </source>
</evidence>
<dbReference type="InterPro" id="IPR012910">
    <property type="entry name" value="Plug_dom"/>
</dbReference>
<comment type="subcellular location">
    <subcellularLocation>
        <location evidence="1 10">Cell outer membrane</location>
        <topology evidence="1 10">Multi-pass membrane protein</topology>
    </subcellularLocation>
</comment>
<dbReference type="GO" id="GO:0044718">
    <property type="term" value="P:siderophore transmembrane transport"/>
    <property type="evidence" value="ECO:0007669"/>
    <property type="project" value="TreeGrafter"/>
</dbReference>
<accession>A0A2S7WID9</accession>
<gene>
    <name evidence="14" type="ORF">BTO16_16220</name>
</gene>
<dbReference type="InterPro" id="IPR039426">
    <property type="entry name" value="TonB-dep_rcpt-like"/>
</dbReference>
<dbReference type="GO" id="GO:0009279">
    <property type="term" value="C:cell outer membrane"/>
    <property type="evidence" value="ECO:0007669"/>
    <property type="project" value="UniProtKB-SubCell"/>
</dbReference>
<name>A0A2S7WID9_9FLAO</name>
<evidence type="ECO:0000256" key="6">
    <source>
        <dbReference type="ARBA" id="ARBA00023077"/>
    </source>
</evidence>
<evidence type="ECO:0000256" key="2">
    <source>
        <dbReference type="ARBA" id="ARBA00022448"/>
    </source>
</evidence>
<dbReference type="Pfam" id="PF07715">
    <property type="entry name" value="Plug"/>
    <property type="match status" value="1"/>
</dbReference>
<feature type="domain" description="TonB-dependent receptor plug" evidence="13">
    <location>
        <begin position="46"/>
        <end position="151"/>
    </location>
</feature>
<evidence type="ECO:0000259" key="12">
    <source>
        <dbReference type="Pfam" id="PF00593"/>
    </source>
</evidence>
<evidence type="ECO:0000256" key="1">
    <source>
        <dbReference type="ARBA" id="ARBA00004571"/>
    </source>
</evidence>
<keyword evidence="4 10" id="KW-0812">Transmembrane</keyword>
<dbReference type="InterPro" id="IPR000531">
    <property type="entry name" value="Beta-barrel_TonB"/>
</dbReference>
<keyword evidence="3 10" id="KW-1134">Transmembrane beta strand</keyword>
<keyword evidence="6 11" id="KW-0798">TonB box</keyword>
<sequence length="607" mass="68344">MKIKITLLIVLLFYVVQAKAQVESVKRDTLKEVIISSSRIDLPFKENSRTIIVISSEVIKNSAATNVADLLQQVAGVDIRRRGTAGSQADLYIRGGGFDQTLLLIDGIKMDDSQTGHHTLNAALPIEVIERIEIIKGPAARVFGQNAFTGAINIVTKNKLDKSTSVNVETGSFGQLNYSLTVGKETENTSIIAHVGALTSDGYRENSDYNNYNYFVKGIFNKKKQPIELIATFFDKKFGAENFYTTNPTFNEYEETQNSVLGISTVFKSEKFKITPRIYWRRGQDIFLLRRDNPSFYRNLHITNKVGVETNASYTSNLGITGFGVDISRVSISSNNLGDRNRIMANLFLEHRFKLANDKLDITPGVAVTYFSDFKFHAFPGIDVGYNLSDHLKAYGNIGFTYRIPTYTDLFYKDPVTVGNENLEPEEAFAQEIGLKYTKSNFSTTVAIFNRDANNLIDYIRPNTNNSVFTATNITEVNTQGFELDAAYNFKIKDFNQTLAVGYTYLNDNILDQNKDLSRYSLNTLKNHFTTRFTSKLFKNVTQNIIYKYAERSIGTSYNVWDASVIVAINKFSFTVTANNIFNADYIESGFVPMPPSSVLFGLRYSF</sequence>
<proteinExistence type="inferred from homology"/>
<feature type="domain" description="TonB-dependent receptor-like beta-barrel" evidence="12">
    <location>
        <begin position="222"/>
        <end position="581"/>
    </location>
</feature>
<dbReference type="RefSeq" id="WP_105022696.1">
    <property type="nucleotide sequence ID" value="NZ_MSCM01000002.1"/>
</dbReference>
<dbReference type="GO" id="GO:0015344">
    <property type="term" value="F:siderophore uptake transmembrane transporter activity"/>
    <property type="evidence" value="ECO:0007669"/>
    <property type="project" value="TreeGrafter"/>
</dbReference>
<dbReference type="Pfam" id="PF00593">
    <property type="entry name" value="TonB_dep_Rec_b-barrel"/>
    <property type="match status" value="1"/>
</dbReference>
<dbReference type="PANTHER" id="PTHR30069:SF29">
    <property type="entry name" value="HEMOGLOBIN AND HEMOGLOBIN-HAPTOGLOBIN-BINDING PROTEIN 1-RELATED"/>
    <property type="match status" value="1"/>
</dbReference>
<evidence type="ECO:0000256" key="7">
    <source>
        <dbReference type="ARBA" id="ARBA00023136"/>
    </source>
</evidence>
<dbReference type="Gene3D" id="2.40.170.20">
    <property type="entry name" value="TonB-dependent receptor, beta-barrel domain"/>
    <property type="match status" value="1"/>
</dbReference>
<keyword evidence="15" id="KW-1185">Reference proteome</keyword>
<dbReference type="PANTHER" id="PTHR30069">
    <property type="entry name" value="TONB-DEPENDENT OUTER MEMBRANE RECEPTOR"/>
    <property type="match status" value="1"/>
</dbReference>
<dbReference type="InterPro" id="IPR036942">
    <property type="entry name" value="Beta-barrel_TonB_sf"/>
</dbReference>
<comment type="similarity">
    <text evidence="10 11">Belongs to the TonB-dependent receptor family.</text>
</comment>
<keyword evidence="7 10" id="KW-0472">Membrane</keyword>
<dbReference type="AlphaFoldDB" id="A0A2S7WID9"/>
<evidence type="ECO:0000256" key="10">
    <source>
        <dbReference type="PROSITE-ProRule" id="PRU01360"/>
    </source>
</evidence>
<evidence type="ECO:0000256" key="8">
    <source>
        <dbReference type="ARBA" id="ARBA00023170"/>
    </source>
</evidence>
<evidence type="ECO:0000256" key="5">
    <source>
        <dbReference type="ARBA" id="ARBA00022729"/>
    </source>
</evidence>
<dbReference type="InterPro" id="IPR037066">
    <property type="entry name" value="Plug_dom_sf"/>
</dbReference>
<evidence type="ECO:0000256" key="4">
    <source>
        <dbReference type="ARBA" id="ARBA00022692"/>
    </source>
</evidence>
<evidence type="ECO:0000256" key="9">
    <source>
        <dbReference type="ARBA" id="ARBA00023237"/>
    </source>
</evidence>
<evidence type="ECO:0000259" key="13">
    <source>
        <dbReference type="Pfam" id="PF07715"/>
    </source>
</evidence>
<protein>
    <submittedName>
        <fullName evidence="14">TonB-dependent receptor</fullName>
    </submittedName>
</protein>